<proteinExistence type="predicted"/>
<dbReference type="PIRSF" id="PIRSF000296">
    <property type="entry name" value="SrpA"/>
    <property type="match status" value="1"/>
</dbReference>
<dbReference type="GO" id="GO:0004096">
    <property type="term" value="F:catalase activity"/>
    <property type="evidence" value="ECO:0007669"/>
    <property type="project" value="InterPro"/>
</dbReference>
<dbReference type="InterPro" id="IPR024168">
    <property type="entry name" value="Catalase_SrpA-type_pred"/>
</dbReference>
<dbReference type="PANTHER" id="PTHR11465:SF62">
    <property type="entry name" value="CATALASE T"/>
    <property type="match status" value="1"/>
</dbReference>
<dbReference type="AlphaFoldDB" id="A0A6A6WQ56"/>
<dbReference type="Pfam" id="PF00199">
    <property type="entry name" value="Catalase"/>
    <property type="match status" value="1"/>
</dbReference>
<dbReference type="GO" id="GO:0020037">
    <property type="term" value="F:heme binding"/>
    <property type="evidence" value="ECO:0007669"/>
    <property type="project" value="InterPro"/>
</dbReference>
<dbReference type="Gene3D" id="2.40.180.10">
    <property type="entry name" value="Catalase core domain"/>
    <property type="match status" value="1"/>
</dbReference>
<dbReference type="GO" id="GO:0042744">
    <property type="term" value="P:hydrogen peroxide catabolic process"/>
    <property type="evidence" value="ECO:0007669"/>
    <property type="project" value="TreeGrafter"/>
</dbReference>
<dbReference type="InterPro" id="IPR011614">
    <property type="entry name" value="Catalase_core"/>
</dbReference>
<dbReference type="SMART" id="SM01060">
    <property type="entry name" value="Catalase"/>
    <property type="match status" value="1"/>
</dbReference>
<name>A0A6A6WQ56_9PLEO</name>
<reference evidence="2" key="1">
    <citation type="journal article" date="2020" name="Stud. Mycol.">
        <title>101 Dothideomycetes genomes: a test case for predicting lifestyles and emergence of pathogens.</title>
        <authorList>
            <person name="Haridas S."/>
            <person name="Albert R."/>
            <person name="Binder M."/>
            <person name="Bloem J."/>
            <person name="Labutti K."/>
            <person name="Salamov A."/>
            <person name="Andreopoulos B."/>
            <person name="Baker S."/>
            <person name="Barry K."/>
            <person name="Bills G."/>
            <person name="Bluhm B."/>
            <person name="Cannon C."/>
            <person name="Castanera R."/>
            <person name="Culley D."/>
            <person name="Daum C."/>
            <person name="Ezra D."/>
            <person name="Gonzalez J."/>
            <person name="Henrissat B."/>
            <person name="Kuo A."/>
            <person name="Liang C."/>
            <person name="Lipzen A."/>
            <person name="Lutzoni F."/>
            <person name="Magnuson J."/>
            <person name="Mondo S."/>
            <person name="Nolan M."/>
            <person name="Ohm R."/>
            <person name="Pangilinan J."/>
            <person name="Park H.-J."/>
            <person name="Ramirez L."/>
            <person name="Alfaro M."/>
            <person name="Sun H."/>
            <person name="Tritt A."/>
            <person name="Yoshinaga Y."/>
            <person name="Zwiers L.-H."/>
            <person name="Turgeon B."/>
            <person name="Goodwin S."/>
            <person name="Spatafora J."/>
            <person name="Crous P."/>
            <person name="Grigoriev I."/>
        </authorList>
    </citation>
    <scope>NUCLEOTIDE SEQUENCE</scope>
    <source>
        <strain evidence="2">CBS 109.77</strain>
    </source>
</reference>
<dbReference type="PANTHER" id="PTHR11465">
    <property type="entry name" value="CATALASE"/>
    <property type="match status" value="1"/>
</dbReference>
<gene>
    <name evidence="2" type="ORF">K505DRAFT_380402</name>
</gene>
<accession>A0A6A6WQ56</accession>
<dbReference type="Gene3D" id="1.20.1280.120">
    <property type="match status" value="1"/>
</dbReference>
<dbReference type="EMBL" id="MU002512">
    <property type="protein sequence ID" value="KAF2786230.1"/>
    <property type="molecule type" value="Genomic_DNA"/>
</dbReference>
<organism evidence="2 3">
    <name type="scientific">Melanomma pulvis-pyrius CBS 109.77</name>
    <dbReference type="NCBI Taxonomy" id="1314802"/>
    <lineage>
        <taxon>Eukaryota</taxon>
        <taxon>Fungi</taxon>
        <taxon>Dikarya</taxon>
        <taxon>Ascomycota</taxon>
        <taxon>Pezizomycotina</taxon>
        <taxon>Dothideomycetes</taxon>
        <taxon>Pleosporomycetidae</taxon>
        <taxon>Pleosporales</taxon>
        <taxon>Melanommataceae</taxon>
        <taxon>Melanomma</taxon>
    </lineage>
</organism>
<sequence>MPLTEDTQILDTSKGLVERLQVASGGTHAGFRPAHARGRLLTGTFTPTSQASTLSKAHHFNAPSTPLTIRFSSSTGIPDIPDNDPTANPRGIALRFHLPEKDGKRQHTDIIAHSTQFFPTRTGAEFLEFLHAATGPDAETAVPEFLSRHPETVEFLQDPKPSPVSFATEIFYGVNAFKLIDSAGKTTFVRYRVVPVAGLHTLSDKETKVKSKDYLFDELATRLESSPFELKLLAQIAEEGDVTDNALKRWPVERNLAELGTVKVEKVLAEEESLKEQKKIIFDPIPRVDGVDVSEDPLLEVRATVYLVSGRQRREA</sequence>
<dbReference type="Proteomes" id="UP000799757">
    <property type="component" value="Unassembled WGS sequence"/>
</dbReference>
<dbReference type="CDD" id="cd08153">
    <property type="entry name" value="srpA_like"/>
    <property type="match status" value="1"/>
</dbReference>
<dbReference type="SUPFAM" id="SSF56634">
    <property type="entry name" value="Heme-dependent catalase-like"/>
    <property type="match status" value="1"/>
</dbReference>
<dbReference type="GO" id="GO:0042542">
    <property type="term" value="P:response to hydrogen peroxide"/>
    <property type="evidence" value="ECO:0007669"/>
    <property type="project" value="TreeGrafter"/>
</dbReference>
<evidence type="ECO:0000313" key="2">
    <source>
        <dbReference type="EMBL" id="KAF2786230.1"/>
    </source>
</evidence>
<dbReference type="OrthoDB" id="2379805at2759"/>
<feature type="domain" description="Catalase core" evidence="1">
    <location>
        <begin position="11"/>
        <end position="316"/>
    </location>
</feature>
<dbReference type="GO" id="GO:0005777">
    <property type="term" value="C:peroxisome"/>
    <property type="evidence" value="ECO:0007669"/>
    <property type="project" value="TreeGrafter"/>
</dbReference>
<keyword evidence="3" id="KW-1185">Reference proteome</keyword>
<dbReference type="InterPro" id="IPR018028">
    <property type="entry name" value="Catalase"/>
</dbReference>
<protein>
    <submittedName>
        <fullName evidence="2">Catalase domain-containing protein</fullName>
    </submittedName>
</protein>
<evidence type="ECO:0000259" key="1">
    <source>
        <dbReference type="SMART" id="SM01060"/>
    </source>
</evidence>
<dbReference type="GO" id="GO:0005739">
    <property type="term" value="C:mitochondrion"/>
    <property type="evidence" value="ECO:0007669"/>
    <property type="project" value="TreeGrafter"/>
</dbReference>
<evidence type="ECO:0000313" key="3">
    <source>
        <dbReference type="Proteomes" id="UP000799757"/>
    </source>
</evidence>
<dbReference type="InterPro" id="IPR020835">
    <property type="entry name" value="Catalase_sf"/>
</dbReference>
<dbReference type="PROSITE" id="PS51402">
    <property type="entry name" value="CATALASE_3"/>
    <property type="match status" value="1"/>
</dbReference>